<accession>A0A2A8D308</accession>
<dbReference type="Pfam" id="PF09674">
    <property type="entry name" value="DUF2400"/>
    <property type="match status" value="1"/>
</dbReference>
<keyword evidence="2" id="KW-1185">Reference proteome</keyword>
<gene>
    <name evidence="1" type="ORF">CRI94_03340</name>
</gene>
<reference evidence="1 2" key="1">
    <citation type="submission" date="2017-10" db="EMBL/GenBank/DDBJ databases">
        <title>Draft genome of Longibacter Salinarum.</title>
        <authorList>
            <person name="Goh K.M."/>
            <person name="Shamsir M.S."/>
            <person name="Lim S.W."/>
        </authorList>
    </citation>
    <scope>NUCLEOTIDE SEQUENCE [LARGE SCALE GENOMIC DNA]</scope>
    <source>
        <strain evidence="1 2">KCTC 52045</strain>
    </source>
</reference>
<organism evidence="1 2">
    <name type="scientific">Longibacter salinarum</name>
    <dbReference type="NCBI Taxonomy" id="1850348"/>
    <lineage>
        <taxon>Bacteria</taxon>
        <taxon>Pseudomonadati</taxon>
        <taxon>Rhodothermota</taxon>
        <taxon>Rhodothermia</taxon>
        <taxon>Rhodothermales</taxon>
        <taxon>Salisaetaceae</taxon>
        <taxon>Longibacter</taxon>
    </lineage>
</organism>
<dbReference type="OrthoDB" id="9773332at2"/>
<protein>
    <submittedName>
        <fullName evidence="1">TIGR02757 family protein</fullName>
    </submittedName>
</protein>
<dbReference type="RefSeq" id="WP_098074223.1">
    <property type="nucleotide sequence ID" value="NZ_PDEQ01000001.1"/>
</dbReference>
<proteinExistence type="predicted"/>
<name>A0A2A8D308_9BACT</name>
<sequence>MAAVPSQLADLKSYLDSLVDRYERPEFIPDDPISVPHAFDDPRDQEVIGLYAALLAWGRRETVLNKMEDLCERMDFRPYAFVRDFDAVRDRAALDGFVHRTFQPIDAFWFTKNLSAALARHETVEGIFADHLAPSADHAGPAIQGFSTTIMSMNDRTPQRLQKHLARPNAGSACKRLNMYLRWMVRPGPVDLGIWSRIQPEQLLLPLDVHAGRQARALGFVERKSNDWKAVRRLTSACRLLTPDDPARYDFAFFGVGAHDDPLADEFTGGNKLDVSSLPTDR</sequence>
<comment type="caution">
    <text evidence="1">The sequence shown here is derived from an EMBL/GenBank/DDBJ whole genome shotgun (WGS) entry which is preliminary data.</text>
</comment>
<dbReference type="AlphaFoldDB" id="A0A2A8D308"/>
<dbReference type="NCBIfam" id="TIGR02757">
    <property type="entry name" value="TIGR02757 family protein"/>
    <property type="match status" value="1"/>
</dbReference>
<dbReference type="InterPro" id="IPR014127">
    <property type="entry name" value="CHP02757"/>
</dbReference>
<dbReference type="Proteomes" id="UP000220102">
    <property type="component" value="Unassembled WGS sequence"/>
</dbReference>
<evidence type="ECO:0000313" key="2">
    <source>
        <dbReference type="Proteomes" id="UP000220102"/>
    </source>
</evidence>
<evidence type="ECO:0000313" key="1">
    <source>
        <dbReference type="EMBL" id="PEN15325.1"/>
    </source>
</evidence>
<dbReference type="EMBL" id="PDEQ01000001">
    <property type="protein sequence ID" value="PEN15325.1"/>
    <property type="molecule type" value="Genomic_DNA"/>
</dbReference>